<reference evidence="1 2" key="1">
    <citation type="submission" date="2019-06" db="EMBL/GenBank/DDBJ databases">
        <authorList>
            <person name="Meng X."/>
        </authorList>
    </citation>
    <scope>NUCLEOTIDE SEQUENCE [LARGE SCALE GENOMIC DNA]</scope>
    <source>
        <strain evidence="1 2">M625</strain>
    </source>
</reference>
<dbReference type="AlphaFoldDB" id="A0A504JLL3"/>
<proteinExistence type="predicted"/>
<dbReference type="Proteomes" id="UP000315540">
    <property type="component" value="Unassembled WGS sequence"/>
</dbReference>
<keyword evidence="2" id="KW-1185">Reference proteome</keyword>
<organism evidence="1 2">
    <name type="scientific">Aquimarina algicola</name>
    <dbReference type="NCBI Taxonomy" id="2589995"/>
    <lineage>
        <taxon>Bacteria</taxon>
        <taxon>Pseudomonadati</taxon>
        <taxon>Bacteroidota</taxon>
        <taxon>Flavobacteriia</taxon>
        <taxon>Flavobacteriales</taxon>
        <taxon>Flavobacteriaceae</taxon>
        <taxon>Aquimarina</taxon>
    </lineage>
</organism>
<accession>A0A504JLL3</accession>
<gene>
    <name evidence="1" type="ORF">FHK87_07340</name>
</gene>
<comment type="caution">
    <text evidence="1">The sequence shown here is derived from an EMBL/GenBank/DDBJ whole genome shotgun (WGS) entry which is preliminary data.</text>
</comment>
<name>A0A504JLL3_9FLAO</name>
<protein>
    <submittedName>
        <fullName evidence="1">Uncharacterized protein</fullName>
    </submittedName>
</protein>
<dbReference type="RefSeq" id="WP_140592032.1">
    <property type="nucleotide sequence ID" value="NZ_VFWZ01000002.1"/>
</dbReference>
<dbReference type="OrthoDB" id="5952844at2"/>
<evidence type="ECO:0000313" key="2">
    <source>
        <dbReference type="Proteomes" id="UP000315540"/>
    </source>
</evidence>
<sequence length="163" mass="18254">MSEMNRISRVLATEEITSIQDSIGSLKSALNFLQNLTPQERKNMPKINSANKIFAEDSIHILENRPAWIPDMLTAEEARKDLSLFEQLDPIILELESLLRQMKDTQIIAGSEAYRVALSVYSLADAARKIPMEGAQSSYQLLKTRFSQSTNTSTTTDTVQSTS</sequence>
<evidence type="ECO:0000313" key="1">
    <source>
        <dbReference type="EMBL" id="TPN87390.1"/>
    </source>
</evidence>
<dbReference type="EMBL" id="VFWZ01000002">
    <property type="protein sequence ID" value="TPN87390.1"/>
    <property type="molecule type" value="Genomic_DNA"/>
</dbReference>